<name>A0ABQ6MGF6_9STRA</name>
<sequence length="734" mass="78618">MHAVPQLTVSLLGSASSINLPPSLLPSLPSVLASTPDTTVIDDDIFSPSLIEMNAEVLLSFVRECCTDGSYIVRLRRGGGDEGAKVTVTQIPMEPGQRPPTIESHTKWLDYLTSISLLFARKISAYIAASGEGLPEGTLKELRSRIVELLQNCLSMTLDSDLVSSSSMVHNVRRLECLRLLGETLSGTDGEKAQGYFGEALALLSDLPPSPIVDDVSASLSKLALDNLLSLLARHTSSVAGSSALSALHSLAKIPGAAADPRSWERLGDFVFGFHTDSDGWRATGLSCSDVLDVSRDCFQQISPTSQPMTHILSPLPLPSSPLLAAIKKLPLRKRDDLAVVPCAYSCFLRAYELGGGPSSKTSEAAALEGWRRKLAASCNVCGQVCIATIQSLGAQAGGGEVEDIGLLRDASEMWFKKALAHFHDDPVNTALISINLSQSLKATEKYAAAKAALLAAHSALDTRASNPQLWDMVSDNLAAVALTLGYRKRTDLKEKLGGQPQYQVNKKEERVVVDPITEAIKIYDGLGNKKQAASARYQRGLFYSSTWKHQKNQDETQAKLRAAMADLATAEEFFKTAVGEEATHCRVLLALSDLFDMMGANSATNLQLVAKSADVLLAAAPGFSEERDGEIRRLVGFVATAKLSEASAGEKEYSVWRKGVEETSGLVEAALGKYLAKAAKAEKTGGGGGEKWKSGLRTFLLFKQRKITAEPEAAEDAVYALSSLMKSVKAATT</sequence>
<comment type="caution">
    <text evidence="1">The sequence shown here is derived from an EMBL/GenBank/DDBJ whole genome shotgun (WGS) entry which is preliminary data.</text>
</comment>
<dbReference type="PANTHER" id="PTHR15000">
    <property type="entry name" value="ERYTHROID DIFFERENTIATION-RELATED FACTOR 1"/>
    <property type="match status" value="1"/>
</dbReference>
<protein>
    <submittedName>
        <fullName evidence="1">Uncharacterized protein</fullName>
    </submittedName>
</protein>
<reference evidence="1 2" key="1">
    <citation type="journal article" date="2023" name="Commun. Biol.">
        <title>Genome analysis of Parmales, the sister group of diatoms, reveals the evolutionary specialization of diatoms from phago-mixotrophs to photoautotrophs.</title>
        <authorList>
            <person name="Ban H."/>
            <person name="Sato S."/>
            <person name="Yoshikawa S."/>
            <person name="Yamada K."/>
            <person name="Nakamura Y."/>
            <person name="Ichinomiya M."/>
            <person name="Sato N."/>
            <person name="Blanc-Mathieu R."/>
            <person name="Endo H."/>
            <person name="Kuwata A."/>
            <person name="Ogata H."/>
        </authorList>
    </citation>
    <scope>NUCLEOTIDE SEQUENCE [LARGE SCALE GENOMIC DNA]</scope>
</reference>
<dbReference type="Proteomes" id="UP001165060">
    <property type="component" value="Unassembled WGS sequence"/>
</dbReference>
<accession>A0ABQ6MGF6</accession>
<dbReference type="PANTHER" id="PTHR15000:SF1">
    <property type="entry name" value="ERYTHROID DIFFERENTIATION-RELATED FACTOR 1"/>
    <property type="match status" value="1"/>
</dbReference>
<proteinExistence type="predicted"/>
<organism evidence="1 2">
    <name type="scientific">Tetraparma gracilis</name>
    <dbReference type="NCBI Taxonomy" id="2962635"/>
    <lineage>
        <taxon>Eukaryota</taxon>
        <taxon>Sar</taxon>
        <taxon>Stramenopiles</taxon>
        <taxon>Ochrophyta</taxon>
        <taxon>Bolidophyceae</taxon>
        <taxon>Parmales</taxon>
        <taxon>Triparmaceae</taxon>
        <taxon>Tetraparma</taxon>
    </lineage>
</organism>
<gene>
    <name evidence="1" type="ORF">TeGR_g7007</name>
</gene>
<evidence type="ECO:0000313" key="1">
    <source>
        <dbReference type="EMBL" id="GMI25897.1"/>
    </source>
</evidence>
<dbReference type="EMBL" id="BRYB01002818">
    <property type="protein sequence ID" value="GMI25897.1"/>
    <property type="molecule type" value="Genomic_DNA"/>
</dbReference>
<evidence type="ECO:0000313" key="2">
    <source>
        <dbReference type="Proteomes" id="UP001165060"/>
    </source>
</evidence>
<keyword evidence="2" id="KW-1185">Reference proteome</keyword>